<evidence type="ECO:0000313" key="3">
    <source>
        <dbReference type="Proteomes" id="UP000016648"/>
    </source>
</evidence>
<proteinExistence type="predicted"/>
<evidence type="ECO:0000256" key="1">
    <source>
        <dbReference type="SAM" id="SignalP"/>
    </source>
</evidence>
<dbReference type="PATRIC" id="fig|1115809.3.peg.786"/>
<comment type="caution">
    <text evidence="2">The sequence shown here is derived from an EMBL/GenBank/DDBJ whole genome shotgun (WGS) entry which is preliminary data.</text>
</comment>
<feature type="signal peptide" evidence="1">
    <location>
        <begin position="1"/>
        <end position="21"/>
    </location>
</feature>
<protein>
    <submittedName>
        <fullName evidence="2">PF14135 domain protein</fullName>
    </submittedName>
</protein>
<keyword evidence="3" id="KW-1185">Reference proteome</keyword>
<dbReference type="Pfam" id="PF14135">
    <property type="entry name" value="DUF4302"/>
    <property type="match status" value="1"/>
</dbReference>
<dbReference type="AlphaFoldDB" id="U2P8H7"/>
<accession>U2P8H7</accession>
<dbReference type="EMBL" id="AWEY01000008">
    <property type="protein sequence ID" value="ERK39994.1"/>
    <property type="molecule type" value="Genomic_DNA"/>
</dbReference>
<organism evidence="2 3">
    <name type="scientific">Segatella baroniae F0067</name>
    <dbReference type="NCBI Taxonomy" id="1115809"/>
    <lineage>
        <taxon>Bacteria</taxon>
        <taxon>Pseudomonadati</taxon>
        <taxon>Bacteroidota</taxon>
        <taxon>Bacteroidia</taxon>
        <taxon>Bacteroidales</taxon>
        <taxon>Prevotellaceae</taxon>
        <taxon>Segatella</taxon>
    </lineage>
</organism>
<feature type="chain" id="PRO_5004633594" evidence="1">
    <location>
        <begin position="22"/>
        <end position="506"/>
    </location>
</feature>
<dbReference type="PROSITE" id="PS51257">
    <property type="entry name" value="PROKAR_LIPOPROTEIN"/>
    <property type="match status" value="1"/>
</dbReference>
<gene>
    <name evidence="2" type="ORF">HMPREF9135_0303</name>
</gene>
<name>U2P8H7_9BACT</name>
<reference evidence="2 3" key="1">
    <citation type="submission" date="2013-08" db="EMBL/GenBank/DDBJ databases">
        <authorList>
            <person name="Durkin A.S."/>
            <person name="Haft D.R."/>
            <person name="McCorrison J."/>
            <person name="Torralba M."/>
            <person name="Gillis M."/>
            <person name="Haft D.H."/>
            <person name="Methe B."/>
            <person name="Sutton G."/>
            <person name="Nelson K.E."/>
        </authorList>
    </citation>
    <scope>NUCLEOTIDE SEQUENCE [LARGE SCALE GENOMIC DNA]</scope>
    <source>
        <strain evidence="2 3">F0067</strain>
    </source>
</reference>
<dbReference type="Proteomes" id="UP000016648">
    <property type="component" value="Unassembled WGS sequence"/>
</dbReference>
<dbReference type="InterPro" id="IPR025396">
    <property type="entry name" value="DUF4302"/>
</dbReference>
<dbReference type="RefSeq" id="WP_021589123.1">
    <property type="nucleotide sequence ID" value="NZ_AWEY01000008.1"/>
</dbReference>
<evidence type="ECO:0000313" key="2">
    <source>
        <dbReference type="EMBL" id="ERK39994.1"/>
    </source>
</evidence>
<sequence length="506" mass="56310">MKRTTILTFMLVLGAATLLQSCLKNQEDLFDKPSSLRMNDYLTKAQTTLTGVSNGWVFEYYPGKTQGYGGFTYTLKFNTNGTVEARKEGVKAAETTGYSLKSDAGPVLSFDTYSTLLHEYATPSSGAYQAKQGDYEFIIDSIGDDVIKMHGKRIGNTMYLYKLNESAEAYLSKVEHQRDLFWYDHTEGTIGKETGRQTFDLGSRQMNFGGNDVAYAFTDKGIRLYQPVEVGGKSVRNFQNDDATMQLKCVDDGATDVALKGTLSSSYLPGLLGAVNGAIRLGDDELTKTVVMSHLKDFKIEQTGDWFTLEVNGENAKLTFTGNNTGHVRLGKVNYSLGDVKGTIDIVQSDFNKDIVGNYELRYDLGTDEGKVDAWITADRKLYFMCGADTLHISLRTPTSSSISMECGQYLGEYTDTEGKKFYCYDIFLDAEGKYWTGYNRGYFYNGTFTYSDATKQQTCTFSGHFGSREIGMFTVSAFSPKSMTKANYKGDVLSFKAPYLVKKPN</sequence>
<keyword evidence="1" id="KW-0732">Signal</keyword>